<feature type="region of interest" description="Disordered" evidence="4">
    <location>
        <begin position="1162"/>
        <end position="1201"/>
    </location>
</feature>
<dbReference type="GO" id="GO:0070740">
    <property type="term" value="F:tubulin-glutamic acid ligase activity"/>
    <property type="evidence" value="ECO:0007669"/>
    <property type="project" value="TreeGrafter"/>
</dbReference>
<dbReference type="PANTHER" id="PTHR12241">
    <property type="entry name" value="TUBULIN POLYGLUTAMYLASE"/>
    <property type="match status" value="1"/>
</dbReference>
<keyword evidence="2" id="KW-0547">Nucleotide-binding</keyword>
<feature type="compositionally biased region" description="Basic residues" evidence="4">
    <location>
        <begin position="2697"/>
        <end position="2710"/>
    </location>
</feature>
<dbReference type="Pfam" id="PF03133">
    <property type="entry name" value="TTL"/>
    <property type="match status" value="1"/>
</dbReference>
<feature type="compositionally biased region" description="Low complexity" evidence="4">
    <location>
        <begin position="2720"/>
        <end position="2730"/>
    </location>
</feature>
<organism evidence="5 6">
    <name type="scientific">Plasmodium ovale curtisi</name>
    <dbReference type="NCBI Taxonomy" id="864141"/>
    <lineage>
        <taxon>Eukaryota</taxon>
        <taxon>Sar</taxon>
        <taxon>Alveolata</taxon>
        <taxon>Apicomplexa</taxon>
        <taxon>Aconoidasida</taxon>
        <taxon>Haemosporida</taxon>
        <taxon>Plasmodiidae</taxon>
        <taxon>Plasmodium</taxon>
        <taxon>Plasmodium (Plasmodium)</taxon>
    </lineage>
</organism>
<evidence type="ECO:0000256" key="2">
    <source>
        <dbReference type="ARBA" id="ARBA00022741"/>
    </source>
</evidence>
<feature type="compositionally biased region" description="Low complexity" evidence="4">
    <location>
        <begin position="2333"/>
        <end position="2350"/>
    </location>
</feature>
<evidence type="ECO:0000313" key="6">
    <source>
        <dbReference type="Proteomes" id="UP000078560"/>
    </source>
</evidence>
<feature type="region of interest" description="Disordered" evidence="4">
    <location>
        <begin position="1470"/>
        <end position="1493"/>
    </location>
</feature>
<feature type="compositionally biased region" description="Basic and acidic residues" evidence="4">
    <location>
        <begin position="1164"/>
        <end position="1188"/>
    </location>
</feature>
<name>A0A1A8VU92_PLAOA</name>
<evidence type="ECO:0000256" key="4">
    <source>
        <dbReference type="SAM" id="MobiDB-lite"/>
    </source>
</evidence>
<feature type="region of interest" description="Disordered" evidence="4">
    <location>
        <begin position="1392"/>
        <end position="1431"/>
    </location>
</feature>
<reference evidence="6" key="1">
    <citation type="submission" date="2016-05" db="EMBL/GenBank/DDBJ databases">
        <authorList>
            <person name="Naeem Raeece"/>
        </authorList>
    </citation>
    <scope>NUCLEOTIDE SEQUENCE [LARGE SCALE GENOMIC DNA]</scope>
</reference>
<feature type="region of interest" description="Disordered" evidence="4">
    <location>
        <begin position="2697"/>
        <end position="2744"/>
    </location>
</feature>
<protein>
    <submittedName>
        <fullName evidence="5">Tubulin--tyrosine ligase, putative</fullName>
    </submittedName>
</protein>
<dbReference type="GO" id="GO:0015631">
    <property type="term" value="F:tubulin binding"/>
    <property type="evidence" value="ECO:0007669"/>
    <property type="project" value="TreeGrafter"/>
</dbReference>
<gene>
    <name evidence="5" type="ORF">POVCU2_0024450</name>
</gene>
<dbReference type="Gene3D" id="3.30.470.20">
    <property type="entry name" value="ATP-grasp fold, B domain"/>
    <property type="match status" value="1"/>
</dbReference>
<dbReference type="GO" id="GO:0000226">
    <property type="term" value="P:microtubule cytoskeleton organization"/>
    <property type="evidence" value="ECO:0007669"/>
    <property type="project" value="TreeGrafter"/>
</dbReference>
<dbReference type="GO" id="GO:0036064">
    <property type="term" value="C:ciliary basal body"/>
    <property type="evidence" value="ECO:0007669"/>
    <property type="project" value="TreeGrafter"/>
</dbReference>
<dbReference type="InterPro" id="IPR004344">
    <property type="entry name" value="TTL/TTLL_fam"/>
</dbReference>
<evidence type="ECO:0000256" key="1">
    <source>
        <dbReference type="ARBA" id="ARBA00022598"/>
    </source>
</evidence>
<feature type="compositionally biased region" description="Basic and acidic residues" evidence="4">
    <location>
        <begin position="614"/>
        <end position="631"/>
    </location>
</feature>
<feature type="compositionally biased region" description="Basic and acidic residues" evidence="4">
    <location>
        <begin position="1609"/>
        <end position="1619"/>
    </location>
</feature>
<accession>A0A1A8VU92</accession>
<feature type="region of interest" description="Disordered" evidence="4">
    <location>
        <begin position="2890"/>
        <end position="2916"/>
    </location>
</feature>
<feature type="region of interest" description="Disordered" evidence="4">
    <location>
        <begin position="1598"/>
        <end position="1619"/>
    </location>
</feature>
<feature type="compositionally biased region" description="Basic residues" evidence="4">
    <location>
        <begin position="1598"/>
        <end position="1608"/>
    </location>
</feature>
<sequence length="3013" mass="349305">MNTFSKLFNSTYFNEKNDCKKGKLTEVVPTYTLLKKNAKSSKEYNSFKSVTKNYSNMNEIRTRKIKQDKNILPLKGSNDFLHISSKWTSTHKTAQKENLPNVSVKNNCYSKSAKNVNIHTPHSGRLLPNPYYLHNSQNFHYPYYLHNPQTLSNPDNQRNGLTSSMQEVISGNTTEREKEIIKLKQPVSNDYVSKAHKSANKQSQKEHIFYVDYGYNYEDAHGKVSNIPYGEFFQREKDNYGLKNEVGSSPLQLSVKTDHLNNTMLVQNVKIGRSLSHINHNERKKENSVTRVNVKNITYKGDSNKNIVEIANKETYYSTPDVFYSNVHDEDSYVEYGDHHKKCNITDEAKHGSNFFPSDAAHMEHLNICGSLLQKNMNNLPLNRNKNLLIRTTSYKNANNDAENLKEAKKECSSYSTFFNENIKDGKYAKRTDAERYLFKKIMQNYDIITHTDVSKWVETKSKYGVKYKSGIVSCMSNEERIRNDNKNEHTNIHGDSNLLYKGNIFVPSSENNAISTGRSKHFEKKNGQMYFTSKFNNIYVLNNLANKIGAKDEKVFCHTFKEVNKSLGDRSHETEAVKGELKFCSNNNTVRILNGDKINDKKSSSSFLHGKKKVEEEGREGGAEDEEKRTGTSSGHFGDITQRNAIKTKTDKEVCTSMLYENLKKNNSALCNPNIYYLKNGGRDIHYTLMRNIKDFRNEDIKKDNIQRSKKSHPLLTNCTLTSNYFNRMKGDYGHVESNRICELNKERCDFPSCIPVDRNKQTSVSKSESNVKNENKVNYDYRINVHSSNDMYCVKENLKRKEFGENYNTNGKIENHVPISISHYAKNKTCHHGRKGANIAANVGVTKNNNINQEKYLNFYSSAINCNGPSEKGDNKSNGLYMQSNNHFVNYYNFKMRTGVKDAKERNPAANATCTITTISTAPPRHIRGNTKSSTSRSAAINTVRSSDINGVNCCMPFIRGDEELIATGVPPKRAREKQSASVPGQMMAEMKSAHMNRTQLKGSFENCYIRNDSMAKTATRGKYLFAAGGNINDLSYLTNCNPFSKELQKGLYSYDNSEMGIVKTTRDGISYKMTERDLNMKEKTYEQAYTNCAQPKAKNVARMDKIKNEIGKNEEGNTNVKKTERGNVKMEMKKYAYLDNSLGDGRLKCMVKKCNLTRTGNESKRNSSVRAERRNENRQSMDTGERNMSMSNSRKKEEGIVQNCTYKDAHVKLKEEKEGEGDHSSSSTYIEQVNDPFCKHDEEVGDKNILKILLKKDNAEEKKEKGSTDACSTSCSLRKAKKNSTPNGCNSNHGDDFRTDEDESEKDKYVMGKKKNIDHLERIVIKKNSRETFTDSYIYHLNNMKKTAKKKNKRDKSKMGKIFVDKNEKDTLHLSDTENDGMKKMLRLTEGRTQENAKREEEKTHPNGDKNCEESNMSEGKGRDNSLVVSNRKFNYPFKNELSMYGMGTNRSEHELDSQERYISQLGEVNPQKEEWESSSREQTGNRENRSLFEGNIEINTEDRVFTPEKRDIERSNVEKCDFLAEAGTCKGEEIPSSRFLSSMSRSCGDPFEMRDRFVDSGKWVENYAVRSSRISGRMDSRNWSINGQKYWHKTKPKNRRRKGIQQKEETDVVNQRKEEEGEMEFRKVDGKSKKVVFPWNKDNIVKLNGRGKSVKMKNITINTKLARYERVLIHTCITKLNWKKCIDNINKGIFYWIGYNINDFDHYNYMKKKKIINRIPSMYMYTKKKALTFLLSHLSLIFPSLYDFYPNTFVLPENKNIIKYILNSNNKDYYIMKPDCGSMGIGVKIINKYSDININILNGYNCYIIQKYIDNPLLMYKKKFDFRIYILLLPGRNYPKIYLSKIGFARLCTEEYKKKKRYICNTYVHLTNYSINKDNEKYIRKKNIHDKNNNKQLLSDVFIYLKNNGYDIDDIWRQIKKITCLTSLAIYSYIKEKIKNNFNNNFYFYQLIGLDILLDNTGKAWLLEVNSNPSLRIDYIDPSYTNFEIQLESMFDRYVKEPVISEMFMIVYQKIYKKFFKKKSNKSIVIANTKVDKREKQNIICTDNNCKSRLQKVNILNSFSKNNLFRLRNRKVKTSLENKTRYDNNENNHLSKGKVLPFQECNSKISTTNLSMTNDDVHSIKGFPMAEQNCMKDGYTFKGHTDGYDAMDMCNPNRLENNSLSKVKKGLFLKKENMSNIDTCVDENDIGSFSLSNNVVGSERESGNLVKVPKEEVPSIGDTIHMTGTTQVRYPSQRKENLSSIPCNIITGIDERKQKIRKSPPNDDIMEESNGVMQINEGKNMRKVNISKYDEMRISFKNNEELQKCTGDDNKNICILRGGKEDSSNSDNSYENYNSRSSFTSRSSYDSNVNYMGKNYIYKFKNKQEDETDSGGRNTPLSYTNLEDKESYEEILQNRENYEHIITSQDTLIESNNLNKETYVQIDNQENIQLDKFLNNDVEMCKSIYRNISDNVYKKKIENFIMIRSNLYKYMNCLNVLGIRYINNNDIQNFDELYNKNISLDLKKTYTKIRKDILHPLKNNVLEKNIYINLKKETNKYYNEMKIYNDCYFLFDFILKKYDSNLKKKNKKIEYYIDKNTFLCMCADIKINKIIENIDIPTSTYNNLFELNKNSNENKMYEIVREILKNKKPHTCTNRKETTRHTTKGDKCHFNDPKICNTCSVSNDNSSEENVQNCKNGGGKVSVLSSLRHQKNQMKKDRKLAKNFHIMKNGKSDSMPSKSSTSRNDKSSSDVNKGSSCGGCGDCGSSCYYSSIFCPFSLAPASNNLVNFNTIGINNMKYRTKRKKKMNIYDLEYLFMRQVFFSKYINKNQGLTLIDFFLLMQQVALLIFPFINYNSAYNVTYPYNNLIFEELNNRENKISTNETNTGINTMKKYVRNVKKKGEMDQDNNHNLRRGEIDQDNNHNLKKEAKGNMVNSIKKVTKDCYEKGELYEPLNSEIKKMNYSTKAVDYTDEKKNHNYLWHKNVCSNIYNLYEYIQIRVNPAVKNVCLETFLNFVFNKYGLTHSS</sequence>
<dbReference type="GO" id="GO:0005524">
    <property type="term" value="F:ATP binding"/>
    <property type="evidence" value="ECO:0007669"/>
    <property type="project" value="UniProtKB-KW"/>
</dbReference>
<evidence type="ECO:0000256" key="3">
    <source>
        <dbReference type="ARBA" id="ARBA00022840"/>
    </source>
</evidence>
<evidence type="ECO:0000313" key="5">
    <source>
        <dbReference type="EMBL" id="SBS84112.1"/>
    </source>
</evidence>
<dbReference type="Proteomes" id="UP000078560">
    <property type="component" value="Unassembled WGS sequence"/>
</dbReference>
<feature type="compositionally biased region" description="Basic and acidic residues" evidence="4">
    <location>
        <begin position="1474"/>
        <end position="1493"/>
    </location>
</feature>
<keyword evidence="1 5" id="KW-0436">Ligase</keyword>
<dbReference type="PROSITE" id="PS51221">
    <property type="entry name" value="TTL"/>
    <property type="match status" value="1"/>
</dbReference>
<feature type="region of interest" description="Disordered" evidence="4">
    <location>
        <begin position="1284"/>
        <end position="1307"/>
    </location>
</feature>
<proteinExistence type="predicted"/>
<feature type="compositionally biased region" description="Polar residues" evidence="4">
    <location>
        <begin position="1286"/>
        <end position="1295"/>
    </location>
</feature>
<feature type="compositionally biased region" description="Polar residues" evidence="4">
    <location>
        <begin position="632"/>
        <end position="644"/>
    </location>
</feature>
<dbReference type="EMBL" id="FLQU01000338">
    <property type="protein sequence ID" value="SBS84112.1"/>
    <property type="molecule type" value="Genomic_DNA"/>
</dbReference>
<feature type="compositionally biased region" description="Basic and acidic residues" evidence="4">
    <location>
        <begin position="1392"/>
        <end position="1416"/>
    </location>
</feature>
<dbReference type="SUPFAM" id="SSF56059">
    <property type="entry name" value="Glutathione synthetase ATP-binding domain-like"/>
    <property type="match status" value="1"/>
</dbReference>
<keyword evidence="3" id="KW-0067">ATP-binding</keyword>
<feature type="region of interest" description="Disordered" evidence="4">
    <location>
        <begin position="596"/>
        <end position="644"/>
    </location>
</feature>
<feature type="region of interest" description="Disordered" evidence="4">
    <location>
        <begin position="2325"/>
        <end position="2350"/>
    </location>
</feature>
<dbReference type="PANTHER" id="PTHR12241:SF154">
    <property type="entry name" value="TUBULIN POLYGLUTAMYLASE TTLL11"/>
    <property type="match status" value="1"/>
</dbReference>